<keyword evidence="1" id="KW-1133">Transmembrane helix</keyword>
<dbReference type="OrthoDB" id="2414835at2759"/>
<comment type="caution">
    <text evidence="2">The sequence shown here is derived from an EMBL/GenBank/DDBJ whole genome shotgun (WGS) entry which is preliminary data.</text>
</comment>
<protein>
    <submittedName>
        <fullName evidence="2">Uncharacterized protein</fullName>
    </submittedName>
</protein>
<gene>
    <name evidence="2" type="ORF">Glove_88g137</name>
</gene>
<keyword evidence="1" id="KW-0812">Transmembrane</keyword>
<dbReference type="AlphaFoldDB" id="A0A397J6K4"/>
<reference evidence="2 3" key="1">
    <citation type="submission" date="2018-08" db="EMBL/GenBank/DDBJ databases">
        <title>Genome and evolution of the arbuscular mycorrhizal fungus Diversispora epigaea (formerly Glomus versiforme) and its bacterial endosymbionts.</title>
        <authorList>
            <person name="Sun X."/>
            <person name="Fei Z."/>
            <person name="Harrison M."/>
        </authorList>
    </citation>
    <scope>NUCLEOTIDE SEQUENCE [LARGE SCALE GENOMIC DNA]</scope>
    <source>
        <strain evidence="2 3">IT104</strain>
    </source>
</reference>
<accession>A0A397J6K4</accession>
<dbReference type="Proteomes" id="UP000266861">
    <property type="component" value="Unassembled WGS sequence"/>
</dbReference>
<name>A0A397J6K4_9GLOM</name>
<organism evidence="2 3">
    <name type="scientific">Diversispora epigaea</name>
    <dbReference type="NCBI Taxonomy" id="1348612"/>
    <lineage>
        <taxon>Eukaryota</taxon>
        <taxon>Fungi</taxon>
        <taxon>Fungi incertae sedis</taxon>
        <taxon>Mucoromycota</taxon>
        <taxon>Glomeromycotina</taxon>
        <taxon>Glomeromycetes</taxon>
        <taxon>Diversisporales</taxon>
        <taxon>Diversisporaceae</taxon>
        <taxon>Diversispora</taxon>
    </lineage>
</organism>
<evidence type="ECO:0000256" key="1">
    <source>
        <dbReference type="SAM" id="Phobius"/>
    </source>
</evidence>
<proteinExistence type="predicted"/>
<keyword evidence="1" id="KW-0472">Membrane</keyword>
<feature type="transmembrane region" description="Helical" evidence="1">
    <location>
        <begin position="20"/>
        <end position="43"/>
    </location>
</feature>
<keyword evidence="3" id="KW-1185">Reference proteome</keyword>
<dbReference type="EMBL" id="PQFF01000084">
    <property type="protein sequence ID" value="RHZ83701.1"/>
    <property type="molecule type" value="Genomic_DNA"/>
</dbReference>
<sequence>MNYKRKQRGKSLKKLDREHIIRCVTFIVSILTSMAFPSLGVWFTQVMASISRKSRLLSSFHILLSTLHISGHTDGHERRIEKQRITKIDPTERLIKGTNMWNLAVIDNIDFKKKTFAYGNIFDATHGSSHTTLRMAFQIPMFINIKEQKNLFDKIINNLLNFQTNLDSQPIFNSNFDMSTIHQKILENIDYGCLTSASNVVILETGGIPNSDEGIFTSTEMYKKDFELESNDYLDVVGDQAVFQRLFKQRKQWSNLCPLLGQWHISKDMCSVLIVLFSSYGIFDLAKVLGVKFLDKLDKVVDYRSTVRVLELIWCAVAISIHIYIKKTNLNINNILDSNSTNNVLKIWYLYYHWASIFKAHRLGIRVGNYKLQKNALACFAGLFASVGKFNYSVLVAQYLGILAQYPKLEEKLEYTASIKIDDNKKRRGHYFAFDKALETLGVKFIKQNITGNLVDINNLKLQVKAAQSERDRIGILLSEYLDDPCGSIGQRAIDTRKVAM</sequence>
<evidence type="ECO:0000313" key="2">
    <source>
        <dbReference type="EMBL" id="RHZ83701.1"/>
    </source>
</evidence>
<evidence type="ECO:0000313" key="3">
    <source>
        <dbReference type="Proteomes" id="UP000266861"/>
    </source>
</evidence>